<evidence type="ECO:0000313" key="2">
    <source>
        <dbReference type="Proteomes" id="UP001230649"/>
    </source>
</evidence>
<protein>
    <submittedName>
        <fullName evidence="1">Uncharacterized protein</fullName>
    </submittedName>
</protein>
<dbReference type="EMBL" id="JASBWS010000012">
    <property type="protein sequence ID" value="KAJ9113599.1"/>
    <property type="molecule type" value="Genomic_DNA"/>
</dbReference>
<dbReference type="Proteomes" id="UP001230649">
    <property type="component" value="Unassembled WGS sequence"/>
</dbReference>
<evidence type="ECO:0000313" key="1">
    <source>
        <dbReference type="EMBL" id="KAJ9113599.1"/>
    </source>
</evidence>
<keyword evidence="2" id="KW-1185">Reference proteome</keyword>
<name>A0ACC2WQU8_9TREE</name>
<organism evidence="1 2">
    <name type="scientific">Naganishia adeliensis</name>
    <dbReference type="NCBI Taxonomy" id="92952"/>
    <lineage>
        <taxon>Eukaryota</taxon>
        <taxon>Fungi</taxon>
        <taxon>Dikarya</taxon>
        <taxon>Basidiomycota</taxon>
        <taxon>Agaricomycotina</taxon>
        <taxon>Tremellomycetes</taxon>
        <taxon>Filobasidiales</taxon>
        <taxon>Filobasidiaceae</taxon>
        <taxon>Naganishia</taxon>
    </lineage>
</organism>
<accession>A0ACC2WQU8</accession>
<comment type="caution">
    <text evidence="1">The sequence shown here is derived from an EMBL/GenBank/DDBJ whole genome shotgun (WGS) entry which is preliminary data.</text>
</comment>
<gene>
    <name evidence="1" type="ORF">QFC20_001951</name>
</gene>
<sequence>MEGPVCRSRPAPAPNTANLTLADRVANYNKLTMPPAYCYRLHATQVHPTGAMPTNSLASRMLEMVFWACEKGHELKRAMHVKSFGAEQLLPSAKLPRFIYATFINSGLKISTSCPVPSIYSRTLEDKSSKPHLLNSTGSKSYRLRRPTLPSRALQIE</sequence>
<proteinExistence type="predicted"/>
<reference evidence="1" key="1">
    <citation type="submission" date="2023-04" db="EMBL/GenBank/DDBJ databases">
        <title>Draft Genome sequencing of Naganishia species isolated from polar environments using Oxford Nanopore Technology.</title>
        <authorList>
            <person name="Leo P."/>
            <person name="Venkateswaran K."/>
        </authorList>
    </citation>
    <scope>NUCLEOTIDE SEQUENCE</scope>
    <source>
        <strain evidence="1">MNA-CCFEE 5262</strain>
    </source>
</reference>